<reference evidence="11" key="1">
    <citation type="submission" date="2017-11" db="EMBL/GenBank/DDBJ databases">
        <title>The draft genome sequence of Chromatocurvus sp. F02.</title>
        <authorList>
            <person name="Du Z.-J."/>
            <person name="Chang Y.-Q."/>
        </authorList>
    </citation>
    <scope>NUCLEOTIDE SEQUENCE [LARGE SCALE GENOMIC DNA]</scope>
    <source>
        <strain evidence="11">F02</strain>
    </source>
</reference>
<proteinExistence type="inferred from homology"/>
<keyword evidence="6 7" id="KW-0472">Membrane</keyword>
<gene>
    <name evidence="10" type="ORF">CWI75_10355</name>
</gene>
<keyword evidence="5 7" id="KW-1133">Transmembrane helix</keyword>
<evidence type="ECO:0000256" key="5">
    <source>
        <dbReference type="ARBA" id="ARBA00022989"/>
    </source>
</evidence>
<sequence>MVFSNILLVFMIGLQFDTYQLMIDNTLRVFTGHIQLQAPGYLDEPGIRKTLPDIQALAEDVRANISGVDVSARATGFALASSEERSYGIQVVGVQPQYEAKVSTLAGLITAGRYLQQGDTNATVIGKILARNLKIGVGEELTILGSGRDGSMAADVLTVVGIFESNMPEMDRSLALMPLERFQNVFFMEGRGHTVVIRAGEFSLVDSKAAQLRQRYGAAANRVVLHWDELKPGLRQAIQADMASAWFMYAVLIVLVAFSVMNTQLMSVLERTREFGMIMALGLRPGRLVRLVLLETAVIASIGLLLGVLLGGGLNLVLSHTGFAYPGMEEMAQRFNLPNRIFPEVTLFTVLLGPGIVFAASMLASLYPALRVKFLQPIAAMKAV</sequence>
<evidence type="ECO:0000256" key="7">
    <source>
        <dbReference type="SAM" id="Phobius"/>
    </source>
</evidence>
<keyword evidence="11" id="KW-1185">Reference proteome</keyword>
<dbReference type="InterPro" id="IPR003838">
    <property type="entry name" value="ABC3_permease_C"/>
</dbReference>
<feature type="transmembrane region" description="Helical" evidence="7">
    <location>
        <begin position="288"/>
        <end position="310"/>
    </location>
</feature>
<feature type="domain" description="MacB-like periplasmic core" evidence="9">
    <location>
        <begin position="8"/>
        <end position="214"/>
    </location>
</feature>
<protein>
    <submittedName>
        <fullName evidence="10">ABC transporter permease</fullName>
    </submittedName>
</protein>
<comment type="similarity">
    <text evidence="2">Belongs to the ABC-4 integral membrane protein family. LolC/E subfamily.</text>
</comment>
<feature type="domain" description="ABC3 transporter permease C-terminal" evidence="8">
    <location>
        <begin position="247"/>
        <end position="376"/>
    </location>
</feature>
<evidence type="ECO:0000259" key="8">
    <source>
        <dbReference type="Pfam" id="PF02687"/>
    </source>
</evidence>
<evidence type="ECO:0000256" key="6">
    <source>
        <dbReference type="ARBA" id="ARBA00023136"/>
    </source>
</evidence>
<dbReference type="EMBL" id="PKLZ01000008">
    <property type="protein sequence ID" value="PLW82181.1"/>
    <property type="molecule type" value="Genomic_DNA"/>
</dbReference>
<dbReference type="OrthoDB" id="9770036at2"/>
<dbReference type="Pfam" id="PF02687">
    <property type="entry name" value="FtsX"/>
    <property type="match status" value="1"/>
</dbReference>
<evidence type="ECO:0000313" key="10">
    <source>
        <dbReference type="EMBL" id="PLW82181.1"/>
    </source>
</evidence>
<dbReference type="Proteomes" id="UP000234845">
    <property type="component" value="Unassembled WGS sequence"/>
</dbReference>
<dbReference type="Pfam" id="PF12704">
    <property type="entry name" value="MacB_PCD"/>
    <property type="match status" value="1"/>
</dbReference>
<keyword evidence="3" id="KW-1003">Cell membrane</keyword>
<evidence type="ECO:0000313" key="11">
    <source>
        <dbReference type="Proteomes" id="UP000234845"/>
    </source>
</evidence>
<comment type="caution">
    <text evidence="10">The sequence shown here is derived from an EMBL/GenBank/DDBJ whole genome shotgun (WGS) entry which is preliminary data.</text>
</comment>
<dbReference type="AlphaFoldDB" id="A0A2N5Y1B1"/>
<evidence type="ECO:0000256" key="2">
    <source>
        <dbReference type="ARBA" id="ARBA00005236"/>
    </source>
</evidence>
<evidence type="ECO:0000256" key="1">
    <source>
        <dbReference type="ARBA" id="ARBA00004651"/>
    </source>
</evidence>
<feature type="transmembrane region" description="Helical" evidence="7">
    <location>
        <begin position="345"/>
        <end position="367"/>
    </location>
</feature>
<dbReference type="PANTHER" id="PTHR30489">
    <property type="entry name" value="LIPOPROTEIN-RELEASING SYSTEM TRANSMEMBRANE PROTEIN LOLE"/>
    <property type="match status" value="1"/>
</dbReference>
<evidence type="ECO:0000256" key="3">
    <source>
        <dbReference type="ARBA" id="ARBA00022475"/>
    </source>
</evidence>
<dbReference type="GO" id="GO:0044874">
    <property type="term" value="P:lipoprotein localization to outer membrane"/>
    <property type="evidence" value="ECO:0007669"/>
    <property type="project" value="TreeGrafter"/>
</dbReference>
<dbReference type="GO" id="GO:0098797">
    <property type="term" value="C:plasma membrane protein complex"/>
    <property type="evidence" value="ECO:0007669"/>
    <property type="project" value="TreeGrafter"/>
</dbReference>
<comment type="subcellular location">
    <subcellularLocation>
        <location evidence="1">Cell membrane</location>
        <topology evidence="1">Multi-pass membrane protein</topology>
    </subcellularLocation>
</comment>
<dbReference type="PANTHER" id="PTHR30489:SF0">
    <property type="entry name" value="LIPOPROTEIN-RELEASING SYSTEM TRANSMEMBRANE PROTEIN LOLE"/>
    <property type="match status" value="1"/>
</dbReference>
<name>A0A2N5Y1B1_9GAMM</name>
<dbReference type="InterPro" id="IPR051447">
    <property type="entry name" value="Lipoprotein-release_system"/>
</dbReference>
<accession>A0A2N5Y1B1</accession>
<dbReference type="InterPro" id="IPR025857">
    <property type="entry name" value="MacB_PCD"/>
</dbReference>
<evidence type="ECO:0000259" key="9">
    <source>
        <dbReference type="Pfam" id="PF12704"/>
    </source>
</evidence>
<feature type="transmembrane region" description="Helical" evidence="7">
    <location>
        <begin position="246"/>
        <end position="267"/>
    </location>
</feature>
<evidence type="ECO:0000256" key="4">
    <source>
        <dbReference type="ARBA" id="ARBA00022692"/>
    </source>
</evidence>
<organism evidence="10 11">
    <name type="scientific">Kineobactrum sediminis</name>
    <dbReference type="NCBI Taxonomy" id="1905677"/>
    <lineage>
        <taxon>Bacteria</taxon>
        <taxon>Pseudomonadati</taxon>
        <taxon>Pseudomonadota</taxon>
        <taxon>Gammaproteobacteria</taxon>
        <taxon>Cellvibrionales</taxon>
        <taxon>Halieaceae</taxon>
        <taxon>Kineobactrum</taxon>
    </lineage>
</organism>
<keyword evidence="4 7" id="KW-0812">Transmembrane</keyword>